<keyword evidence="23" id="KW-1185">Reference proteome</keyword>
<keyword evidence="11" id="KW-0603">Photosystem I</keyword>
<evidence type="ECO:0000256" key="10">
    <source>
        <dbReference type="ARBA" id="ARBA00022640"/>
    </source>
</evidence>
<evidence type="ECO:0000256" key="11">
    <source>
        <dbReference type="ARBA" id="ARBA00022836"/>
    </source>
</evidence>
<evidence type="ECO:0000256" key="5">
    <source>
        <dbReference type="ARBA" id="ARBA00013197"/>
    </source>
</evidence>
<dbReference type="EMBL" id="SZYD01000013">
    <property type="protein sequence ID" value="KAD4385883.1"/>
    <property type="molecule type" value="Genomic_DNA"/>
</dbReference>
<evidence type="ECO:0000256" key="15">
    <source>
        <dbReference type="ARBA" id="ARBA00030218"/>
    </source>
</evidence>
<evidence type="ECO:0000256" key="2">
    <source>
        <dbReference type="ARBA" id="ARBA00003402"/>
    </source>
</evidence>
<evidence type="ECO:0000313" key="22">
    <source>
        <dbReference type="EMBL" id="KAD4385883.1"/>
    </source>
</evidence>
<keyword evidence="20" id="KW-0472">Membrane</keyword>
<keyword evidence="7" id="KW-0813">Transport</keyword>
<sequence length="292" mass="33084">MKSPVKGSSRKKGFLVKTWDRCRSILSSSKKKVAPEGFFPVYVGPDKQWFAVKMKYANHPLFQMLLEEAEVKYGYDTPGPILLPCEVDLFYKVVAEMEANQTEPHGCGFGYGLFGPFNPSRRLVNACGDQMGKGYGKFEVLSPSQIFQRFPSLDRGRWSNFRGMYKSFCFTNYYYSRYVMVRDYLDYKSKPDDRARSDNRQLKGAIFSIFVIAIAAAEAAIGLAIVSSIYPCPTDVLEMIPWDGCKAKQIASAPRTEDCVGCKRCESACPTDFLSVRVYLWHETTRSMGIAY</sequence>
<keyword evidence="10" id="KW-0934">Plastid</keyword>
<keyword evidence="8" id="KW-0150">Chloroplast</keyword>
<dbReference type="Proteomes" id="UP000326396">
    <property type="component" value="Linkage Group LG3"/>
</dbReference>
<evidence type="ECO:0000256" key="8">
    <source>
        <dbReference type="ARBA" id="ARBA00022528"/>
    </source>
</evidence>
<keyword evidence="9" id="KW-0602">Photosynthesis</keyword>
<dbReference type="InterPro" id="IPR017896">
    <property type="entry name" value="4Fe4S_Fe-S-bd"/>
</dbReference>
<evidence type="ECO:0000259" key="21">
    <source>
        <dbReference type="PROSITE" id="PS51379"/>
    </source>
</evidence>
<proteinExistence type="inferred from homology"/>
<feature type="domain" description="4Fe-4S ferredoxin-type" evidence="21">
    <location>
        <begin position="250"/>
        <end position="279"/>
    </location>
</feature>
<evidence type="ECO:0000256" key="6">
    <source>
        <dbReference type="ARBA" id="ARBA00013413"/>
    </source>
</evidence>
<evidence type="ECO:0000256" key="20">
    <source>
        <dbReference type="SAM" id="Phobius"/>
    </source>
</evidence>
<evidence type="ECO:0000256" key="19">
    <source>
        <dbReference type="ARBA" id="ARBA00048912"/>
    </source>
</evidence>
<keyword evidence="12" id="KW-0249">Electron transport</keyword>
<evidence type="ECO:0000256" key="17">
    <source>
        <dbReference type="ARBA" id="ARBA00032541"/>
    </source>
</evidence>
<evidence type="ECO:0000313" key="23">
    <source>
        <dbReference type="Proteomes" id="UP000326396"/>
    </source>
</evidence>
<dbReference type="Gene3D" id="1.10.287.3510">
    <property type="match status" value="1"/>
</dbReference>
<dbReference type="PROSITE" id="PS51379">
    <property type="entry name" value="4FE4S_FER_2"/>
    <property type="match status" value="1"/>
</dbReference>
<dbReference type="GO" id="GO:0016491">
    <property type="term" value="F:oxidoreductase activity"/>
    <property type="evidence" value="ECO:0007669"/>
    <property type="project" value="UniProtKB-KW"/>
</dbReference>
<feature type="transmembrane region" description="Helical" evidence="20">
    <location>
        <begin position="204"/>
        <end position="230"/>
    </location>
</feature>
<dbReference type="GO" id="GO:0042651">
    <property type="term" value="C:thylakoid membrane"/>
    <property type="evidence" value="ECO:0007669"/>
    <property type="project" value="InterPro"/>
</dbReference>
<dbReference type="OrthoDB" id="660486at2759"/>
<evidence type="ECO:0000256" key="7">
    <source>
        <dbReference type="ARBA" id="ARBA00022448"/>
    </source>
</evidence>
<reference evidence="22 23" key="1">
    <citation type="submission" date="2019-05" db="EMBL/GenBank/DDBJ databases">
        <title>Mikania micrantha, genome provides insights into the molecular mechanism of rapid growth.</title>
        <authorList>
            <person name="Liu B."/>
        </authorList>
    </citation>
    <scope>NUCLEOTIDE SEQUENCE [LARGE SCALE GENOMIC DNA]</scope>
    <source>
        <strain evidence="22">NLD-2019</strain>
        <tissue evidence="22">Leaf</tissue>
    </source>
</reference>
<evidence type="ECO:0000256" key="13">
    <source>
        <dbReference type="ARBA" id="ARBA00023002"/>
    </source>
</evidence>
<evidence type="ECO:0000256" key="18">
    <source>
        <dbReference type="ARBA" id="ARBA00033423"/>
    </source>
</evidence>
<evidence type="ECO:0000256" key="12">
    <source>
        <dbReference type="ARBA" id="ARBA00022982"/>
    </source>
</evidence>
<keyword evidence="20" id="KW-1133">Transmembrane helix</keyword>
<dbReference type="Pfam" id="PF00037">
    <property type="entry name" value="Fer4"/>
    <property type="match status" value="1"/>
</dbReference>
<gene>
    <name evidence="22" type="ORF">E3N88_26052</name>
</gene>
<evidence type="ECO:0000256" key="16">
    <source>
        <dbReference type="ARBA" id="ARBA00031003"/>
    </source>
</evidence>
<dbReference type="PROSITE" id="PS00198">
    <property type="entry name" value="4FE4S_FER_1"/>
    <property type="match status" value="1"/>
</dbReference>
<dbReference type="GO" id="GO:0051539">
    <property type="term" value="F:4 iron, 4 sulfur cluster binding"/>
    <property type="evidence" value="ECO:0007669"/>
    <property type="project" value="InterPro"/>
</dbReference>
<dbReference type="Gene3D" id="3.30.70.20">
    <property type="match status" value="1"/>
</dbReference>
<evidence type="ECO:0000256" key="14">
    <source>
        <dbReference type="ARBA" id="ARBA00023078"/>
    </source>
</evidence>
<accession>A0A5N6N883</accession>
<dbReference type="InterPro" id="IPR017900">
    <property type="entry name" value="4Fe4S_Fe_S_CS"/>
</dbReference>
<dbReference type="GO" id="GO:0009733">
    <property type="term" value="P:response to auxin"/>
    <property type="evidence" value="ECO:0007669"/>
    <property type="project" value="InterPro"/>
</dbReference>
<comment type="caution">
    <text evidence="22">The sequence shown here is derived from an EMBL/GenBank/DDBJ whole genome shotgun (WGS) entry which is preliminary data.</text>
</comment>
<evidence type="ECO:0000256" key="1">
    <source>
        <dbReference type="ARBA" id="ARBA00001966"/>
    </source>
</evidence>
<comment type="similarity">
    <text evidence="4">Belongs to the ARG7 family.</text>
</comment>
<comment type="catalytic activity">
    <reaction evidence="19">
        <text>reduced [plastocyanin] + hnu + oxidized [2Fe-2S]-[ferredoxin] = oxidized [plastocyanin] + reduced [2Fe-2S]-[ferredoxin]</text>
        <dbReference type="Rhea" id="RHEA:30407"/>
        <dbReference type="Rhea" id="RHEA-COMP:10000"/>
        <dbReference type="Rhea" id="RHEA-COMP:10001"/>
        <dbReference type="Rhea" id="RHEA-COMP:10039"/>
        <dbReference type="Rhea" id="RHEA-COMP:10040"/>
        <dbReference type="ChEBI" id="CHEBI:29036"/>
        <dbReference type="ChEBI" id="CHEBI:30212"/>
        <dbReference type="ChEBI" id="CHEBI:33737"/>
        <dbReference type="ChEBI" id="CHEBI:33738"/>
        <dbReference type="ChEBI" id="CHEBI:49552"/>
        <dbReference type="EC" id="1.97.1.12"/>
    </reaction>
</comment>
<protein>
    <recommendedName>
        <fullName evidence="6">Photosystem I iron-sulfur center</fullName>
        <ecNumber evidence="5">1.97.1.12</ecNumber>
    </recommendedName>
    <alternativeName>
        <fullName evidence="17">9 kDa polypeptide</fullName>
    </alternativeName>
    <alternativeName>
        <fullName evidence="18">PSI-C</fullName>
    </alternativeName>
    <alternativeName>
        <fullName evidence="15">Photosystem I subunit VII</fullName>
    </alternativeName>
    <alternativeName>
        <fullName evidence="16">PsaC</fullName>
    </alternativeName>
</protein>
<dbReference type="GO" id="GO:0009055">
    <property type="term" value="F:electron transfer activity"/>
    <property type="evidence" value="ECO:0007669"/>
    <property type="project" value="InterPro"/>
</dbReference>
<dbReference type="EC" id="1.97.1.12" evidence="5"/>
<evidence type="ECO:0000256" key="9">
    <source>
        <dbReference type="ARBA" id="ARBA00022531"/>
    </source>
</evidence>
<comment type="cofactor">
    <cofactor evidence="1">
        <name>[4Fe-4S] cluster</name>
        <dbReference type="ChEBI" id="CHEBI:49883"/>
    </cofactor>
</comment>
<comment type="subcellular location">
    <subcellularLocation>
        <location evidence="3">Membrane</location>
        <topology evidence="3">Peripheral membrane protein</topology>
    </subcellularLocation>
</comment>
<comment type="function">
    <text evidence="2">Apoprotein for the two 4Fe-4S centers FA and FB of photosystem I (PSI); essential for photochemical activity. FB is the terminal electron acceptor of PSI, donating electrons to ferredoxin. The C-terminus interacts with PsaA/B/D and helps assemble the protein into the PSI complex. Required for binding of PsaD and PsaE to PSI. PSI is a plastocyanin-ferredoxin oxidoreductase, converting photonic excitation into a charge separation, which transfers an electron from the donor P700 chlorophyll pair to the spectroscopically characterized acceptors A0, A1, FX, FA and FB in turn.</text>
</comment>
<organism evidence="22 23">
    <name type="scientific">Mikania micrantha</name>
    <name type="common">bitter vine</name>
    <dbReference type="NCBI Taxonomy" id="192012"/>
    <lineage>
        <taxon>Eukaryota</taxon>
        <taxon>Viridiplantae</taxon>
        <taxon>Streptophyta</taxon>
        <taxon>Embryophyta</taxon>
        <taxon>Tracheophyta</taxon>
        <taxon>Spermatophyta</taxon>
        <taxon>Magnoliopsida</taxon>
        <taxon>eudicotyledons</taxon>
        <taxon>Gunneridae</taxon>
        <taxon>Pentapetalae</taxon>
        <taxon>asterids</taxon>
        <taxon>campanulids</taxon>
        <taxon>Asterales</taxon>
        <taxon>Asteraceae</taxon>
        <taxon>Asteroideae</taxon>
        <taxon>Heliantheae alliance</taxon>
        <taxon>Eupatorieae</taxon>
        <taxon>Mikania</taxon>
    </lineage>
</organism>
<name>A0A5N6N883_9ASTR</name>
<dbReference type="GO" id="GO:0009522">
    <property type="term" value="C:photosystem I"/>
    <property type="evidence" value="ECO:0007669"/>
    <property type="project" value="UniProtKB-KW"/>
</dbReference>
<keyword evidence="20" id="KW-0812">Transmembrane</keyword>
<dbReference type="PANTHER" id="PTHR31374">
    <property type="entry name" value="AUXIN-INDUCED PROTEIN-LIKE-RELATED"/>
    <property type="match status" value="1"/>
</dbReference>
<dbReference type="GO" id="GO:0009773">
    <property type="term" value="P:photosynthetic electron transport in photosystem I"/>
    <property type="evidence" value="ECO:0007669"/>
    <property type="project" value="InterPro"/>
</dbReference>
<dbReference type="InterPro" id="IPR003676">
    <property type="entry name" value="SAUR_fam"/>
</dbReference>
<dbReference type="NCBIfam" id="TIGR03048">
    <property type="entry name" value="PS_I_psaC"/>
    <property type="match status" value="1"/>
</dbReference>
<dbReference type="SUPFAM" id="SSF54862">
    <property type="entry name" value="4Fe-4S ferredoxins"/>
    <property type="match status" value="1"/>
</dbReference>
<dbReference type="AlphaFoldDB" id="A0A5N6N883"/>
<keyword evidence="13" id="KW-0560">Oxidoreductase</keyword>
<dbReference type="InterPro" id="IPR017491">
    <property type="entry name" value="PSI_PsaC"/>
</dbReference>
<keyword evidence="14" id="KW-0793">Thylakoid</keyword>
<evidence type="ECO:0000256" key="4">
    <source>
        <dbReference type="ARBA" id="ARBA00006974"/>
    </source>
</evidence>
<dbReference type="Pfam" id="PF02519">
    <property type="entry name" value="Auxin_inducible"/>
    <property type="match status" value="1"/>
</dbReference>
<dbReference type="PANTHER" id="PTHR31374:SF399">
    <property type="entry name" value="AUXIN-RESPONSIVE PROTEIN SAUR71-LIKE"/>
    <property type="match status" value="1"/>
</dbReference>
<evidence type="ECO:0000256" key="3">
    <source>
        <dbReference type="ARBA" id="ARBA00004170"/>
    </source>
</evidence>